<dbReference type="PANTHER" id="PTHR23508:SF10">
    <property type="entry name" value="CARBOXYLIC ACID TRANSPORTER PROTEIN HOMOLOG"/>
    <property type="match status" value="1"/>
</dbReference>
<dbReference type="SUPFAM" id="SSF103473">
    <property type="entry name" value="MFS general substrate transporter"/>
    <property type="match status" value="1"/>
</dbReference>
<evidence type="ECO:0000256" key="3">
    <source>
        <dbReference type="ARBA" id="ARBA00022989"/>
    </source>
</evidence>
<keyword evidence="4 5" id="KW-0472">Membrane</keyword>
<feature type="transmembrane region" description="Helical" evidence="5">
    <location>
        <begin position="121"/>
        <end position="139"/>
    </location>
</feature>
<dbReference type="InterPro" id="IPR005829">
    <property type="entry name" value="Sugar_transporter_CS"/>
</dbReference>
<dbReference type="InterPro" id="IPR036259">
    <property type="entry name" value="MFS_trans_sf"/>
</dbReference>
<proteinExistence type="predicted"/>
<name>A0A4Y3QV22_STRCI</name>
<feature type="transmembrane region" description="Helical" evidence="5">
    <location>
        <begin position="371"/>
        <end position="392"/>
    </location>
</feature>
<comment type="subcellular location">
    <subcellularLocation>
        <location evidence="1">Cell membrane</location>
        <topology evidence="1">Multi-pass membrane protein</topology>
    </subcellularLocation>
</comment>
<feature type="transmembrane region" description="Helical" evidence="5">
    <location>
        <begin position="146"/>
        <end position="165"/>
    </location>
</feature>
<dbReference type="Gene3D" id="1.20.1250.20">
    <property type="entry name" value="MFS general substrate transporter like domains"/>
    <property type="match status" value="1"/>
</dbReference>
<organism evidence="7 8">
    <name type="scientific">Streptomyces cacaoi</name>
    <dbReference type="NCBI Taxonomy" id="1898"/>
    <lineage>
        <taxon>Bacteria</taxon>
        <taxon>Bacillati</taxon>
        <taxon>Actinomycetota</taxon>
        <taxon>Actinomycetes</taxon>
        <taxon>Kitasatosporales</taxon>
        <taxon>Streptomycetaceae</taxon>
        <taxon>Streptomyces</taxon>
    </lineage>
</organism>
<evidence type="ECO:0000256" key="2">
    <source>
        <dbReference type="ARBA" id="ARBA00022692"/>
    </source>
</evidence>
<feature type="transmembrane region" description="Helical" evidence="5">
    <location>
        <begin position="241"/>
        <end position="263"/>
    </location>
</feature>
<feature type="transmembrane region" description="Helical" evidence="5">
    <location>
        <begin position="332"/>
        <end position="350"/>
    </location>
</feature>
<dbReference type="AlphaFoldDB" id="A0A4Y3QV22"/>
<feature type="transmembrane region" description="Helical" evidence="5">
    <location>
        <begin position="88"/>
        <end position="109"/>
    </location>
</feature>
<feature type="transmembrane region" description="Helical" evidence="5">
    <location>
        <begin position="398"/>
        <end position="418"/>
    </location>
</feature>
<dbReference type="EMBL" id="BJMM01000006">
    <property type="protein sequence ID" value="GEB49266.1"/>
    <property type="molecule type" value="Genomic_DNA"/>
</dbReference>
<evidence type="ECO:0000259" key="6">
    <source>
        <dbReference type="PROSITE" id="PS50850"/>
    </source>
</evidence>
<dbReference type="PROSITE" id="PS50850">
    <property type="entry name" value="MFS"/>
    <property type="match status" value="1"/>
</dbReference>
<dbReference type="Proteomes" id="UP000319210">
    <property type="component" value="Unassembled WGS sequence"/>
</dbReference>
<feature type="transmembrane region" description="Helical" evidence="5">
    <location>
        <begin position="307"/>
        <end position="326"/>
    </location>
</feature>
<gene>
    <name evidence="7" type="ORF">SCA03_18170</name>
</gene>
<evidence type="ECO:0000256" key="4">
    <source>
        <dbReference type="ARBA" id="ARBA00023136"/>
    </source>
</evidence>
<feature type="transmembrane region" description="Helical" evidence="5">
    <location>
        <begin position="177"/>
        <end position="195"/>
    </location>
</feature>
<dbReference type="RefSeq" id="WP_212766677.1">
    <property type="nucleotide sequence ID" value="NZ_BJMM01000006.1"/>
</dbReference>
<protein>
    <submittedName>
        <fullName evidence="7">MFS transporter</fullName>
    </submittedName>
</protein>
<sequence>MTTTPATRQQAPAPDTSLARRVTWATWTGWGLDGFTNQMFPLALSGIIAAFGLTTGQGGLATSAALLSSAVGGVVGGRLADRFGRVQVLLLVICGYALFTGLTATSQNFESLLLWRTLEGFFFGAEWPVGAALMAEYAAPERRGRALAWVQSAWAVGWAGANLSYLLSHAWLPDTVAWRVMFTVGILPALVALVIRRSLRDIPRTRTGPAAADAPAADTAPEKPHRKGAFAELFSPALRKVTVLGTLFGATGLASTYALQTWIPLYLKDERGLSVSSTALYVWFMIVGNWLGYVLGGRLHDRIGRRWAFTVFYLGTAVFGFLFMAIPVDALWYNLMLALVVGFFIAAQASGKGALFTELFPAHARGTGAGITYNVGRGVAAFSPALIGWAAASIGLGMAIVTVVTVCTVLTLLFIWLMPETRGRVLD</sequence>
<reference evidence="7 8" key="1">
    <citation type="submission" date="2019-06" db="EMBL/GenBank/DDBJ databases">
        <title>Whole genome shotgun sequence of Streptomyces cacaoi subsp. cacaoi NBRC 12748.</title>
        <authorList>
            <person name="Hosoyama A."/>
            <person name="Uohara A."/>
            <person name="Ohji S."/>
            <person name="Ichikawa N."/>
        </authorList>
    </citation>
    <scope>NUCLEOTIDE SEQUENCE [LARGE SCALE GENOMIC DNA]</scope>
    <source>
        <strain evidence="7 8">NBRC 12748</strain>
    </source>
</reference>
<dbReference type="Pfam" id="PF07690">
    <property type="entry name" value="MFS_1"/>
    <property type="match status" value="1"/>
</dbReference>
<dbReference type="PROSITE" id="PS00217">
    <property type="entry name" value="SUGAR_TRANSPORT_2"/>
    <property type="match status" value="1"/>
</dbReference>
<dbReference type="PANTHER" id="PTHR23508">
    <property type="entry name" value="CARBOXYLIC ACID TRANSPORTER PROTEIN HOMOLOG"/>
    <property type="match status" value="1"/>
</dbReference>
<keyword evidence="2 5" id="KW-0812">Transmembrane</keyword>
<dbReference type="InterPro" id="IPR011701">
    <property type="entry name" value="MFS"/>
</dbReference>
<accession>A0A4Y3QV22</accession>
<comment type="caution">
    <text evidence="7">The sequence shown here is derived from an EMBL/GenBank/DDBJ whole genome shotgun (WGS) entry which is preliminary data.</text>
</comment>
<evidence type="ECO:0000313" key="7">
    <source>
        <dbReference type="EMBL" id="GEB49266.1"/>
    </source>
</evidence>
<feature type="transmembrane region" description="Helical" evidence="5">
    <location>
        <begin position="275"/>
        <end position="295"/>
    </location>
</feature>
<dbReference type="InterPro" id="IPR020846">
    <property type="entry name" value="MFS_dom"/>
</dbReference>
<evidence type="ECO:0000256" key="1">
    <source>
        <dbReference type="ARBA" id="ARBA00004651"/>
    </source>
</evidence>
<feature type="domain" description="Major facilitator superfamily (MFS) profile" evidence="6">
    <location>
        <begin position="22"/>
        <end position="422"/>
    </location>
</feature>
<evidence type="ECO:0000256" key="5">
    <source>
        <dbReference type="SAM" id="Phobius"/>
    </source>
</evidence>
<dbReference type="GO" id="GO:0005886">
    <property type="term" value="C:plasma membrane"/>
    <property type="evidence" value="ECO:0007669"/>
    <property type="project" value="UniProtKB-SubCell"/>
</dbReference>
<keyword evidence="8" id="KW-1185">Reference proteome</keyword>
<keyword evidence="3 5" id="KW-1133">Transmembrane helix</keyword>
<evidence type="ECO:0000313" key="8">
    <source>
        <dbReference type="Proteomes" id="UP000319210"/>
    </source>
</evidence>
<dbReference type="GO" id="GO:0046943">
    <property type="term" value="F:carboxylic acid transmembrane transporter activity"/>
    <property type="evidence" value="ECO:0007669"/>
    <property type="project" value="TreeGrafter"/>
</dbReference>